<evidence type="ECO:0000313" key="3">
    <source>
        <dbReference type="Proteomes" id="UP001497522"/>
    </source>
</evidence>
<dbReference type="PANTHER" id="PTHR37067:SF3">
    <property type="entry name" value="PX DOMAIN-CONTAINING PROTEIN"/>
    <property type="match status" value="1"/>
</dbReference>
<name>A0ABP1A8H3_9BRYO</name>
<reference evidence="2 3" key="1">
    <citation type="submission" date="2024-03" db="EMBL/GenBank/DDBJ databases">
        <authorList>
            <consortium name="ELIXIR-Norway"/>
            <consortium name="Elixir Norway"/>
        </authorList>
    </citation>
    <scope>NUCLEOTIDE SEQUENCE [LARGE SCALE GENOMIC DNA]</scope>
</reference>
<proteinExistence type="predicted"/>
<dbReference type="EMBL" id="OZ023702">
    <property type="protein sequence ID" value="CAK9858834.1"/>
    <property type="molecule type" value="Genomic_DNA"/>
</dbReference>
<evidence type="ECO:0000313" key="2">
    <source>
        <dbReference type="EMBL" id="CAK9858834.1"/>
    </source>
</evidence>
<feature type="transmembrane region" description="Helical" evidence="1">
    <location>
        <begin position="24"/>
        <end position="43"/>
    </location>
</feature>
<keyword evidence="1" id="KW-0812">Transmembrane</keyword>
<dbReference type="Proteomes" id="UP001497522">
    <property type="component" value="Chromosome 1"/>
</dbReference>
<evidence type="ECO:0000256" key="1">
    <source>
        <dbReference type="SAM" id="Phobius"/>
    </source>
</evidence>
<organism evidence="2 3">
    <name type="scientific">Sphagnum jensenii</name>
    <dbReference type="NCBI Taxonomy" id="128206"/>
    <lineage>
        <taxon>Eukaryota</taxon>
        <taxon>Viridiplantae</taxon>
        <taxon>Streptophyta</taxon>
        <taxon>Embryophyta</taxon>
        <taxon>Bryophyta</taxon>
        <taxon>Sphagnophytina</taxon>
        <taxon>Sphagnopsida</taxon>
        <taxon>Sphagnales</taxon>
        <taxon>Sphagnaceae</taxon>
        <taxon>Sphagnum</taxon>
    </lineage>
</organism>
<protein>
    <submittedName>
        <fullName evidence="2">Uncharacterized protein</fullName>
    </submittedName>
</protein>
<gene>
    <name evidence="2" type="ORF">CSSPJE1EN2_LOCUS1829</name>
</gene>
<accession>A0ABP1A8H3</accession>
<keyword evidence="3" id="KW-1185">Reference proteome</keyword>
<sequence>MHVQDQGSFANVCYDRLDVDSQKVVVNTIAIYAMMLILGLMRVKAEHDGDNNNLDQDVPPVLPAQLVKLRHNAFIRDVLNPYRDHITKFWAPENIDQIKEDHCDLLKLYSLDPILRKAINEHDNNTSLDDTWDYAPGRFSRLHSFFGDLATN</sequence>
<keyword evidence="1" id="KW-1133">Transmembrane helix</keyword>
<keyword evidence="1" id="KW-0472">Membrane</keyword>
<dbReference type="PANTHER" id="PTHR37067">
    <property type="entry name" value="PX DOMAIN-CONTAINING PROTEIN"/>
    <property type="match status" value="1"/>
</dbReference>